<dbReference type="OrthoDB" id="2013610at2759"/>
<comment type="caution">
    <text evidence="11">The sequence shown here is derived from an EMBL/GenBank/DDBJ whole genome shotgun (WGS) entry which is preliminary data.</text>
</comment>
<dbReference type="CDD" id="cd09274">
    <property type="entry name" value="RNase_HI_RT_Ty3"/>
    <property type="match status" value="1"/>
</dbReference>
<dbReference type="Gene3D" id="3.10.20.370">
    <property type="match status" value="1"/>
</dbReference>
<name>A0A388JQS7_CHABU</name>
<reference evidence="11 12" key="1">
    <citation type="journal article" date="2018" name="Cell">
        <title>The Chara Genome: Secondary Complexity and Implications for Plant Terrestrialization.</title>
        <authorList>
            <person name="Nishiyama T."/>
            <person name="Sakayama H."/>
            <person name="Vries J.D."/>
            <person name="Buschmann H."/>
            <person name="Saint-Marcoux D."/>
            <person name="Ullrich K.K."/>
            <person name="Haas F.B."/>
            <person name="Vanderstraeten L."/>
            <person name="Becker D."/>
            <person name="Lang D."/>
            <person name="Vosolsobe S."/>
            <person name="Rombauts S."/>
            <person name="Wilhelmsson P.K.I."/>
            <person name="Janitza P."/>
            <person name="Kern R."/>
            <person name="Heyl A."/>
            <person name="Rumpler F."/>
            <person name="Villalobos L.I.A.C."/>
            <person name="Clay J.M."/>
            <person name="Skokan R."/>
            <person name="Toyoda A."/>
            <person name="Suzuki Y."/>
            <person name="Kagoshima H."/>
            <person name="Schijlen E."/>
            <person name="Tajeshwar N."/>
            <person name="Catarino B."/>
            <person name="Hetherington A.J."/>
            <person name="Saltykova A."/>
            <person name="Bonnot C."/>
            <person name="Breuninger H."/>
            <person name="Symeonidi A."/>
            <person name="Radhakrishnan G.V."/>
            <person name="Van Nieuwerburgh F."/>
            <person name="Deforce D."/>
            <person name="Chang C."/>
            <person name="Karol K.G."/>
            <person name="Hedrich R."/>
            <person name="Ulvskov P."/>
            <person name="Glockner G."/>
            <person name="Delwiche C.F."/>
            <person name="Petrasek J."/>
            <person name="Van de Peer Y."/>
            <person name="Friml J."/>
            <person name="Beilby M."/>
            <person name="Dolan L."/>
            <person name="Kohara Y."/>
            <person name="Sugano S."/>
            <person name="Fujiyama A."/>
            <person name="Delaux P.-M."/>
            <person name="Quint M."/>
            <person name="TheiBen G."/>
            <person name="Hagemann M."/>
            <person name="Harholt J."/>
            <person name="Dunand C."/>
            <person name="Zachgo S."/>
            <person name="Langdale J."/>
            <person name="Maumus F."/>
            <person name="Straeten D.V.D."/>
            <person name="Gould S.B."/>
            <person name="Rensing S.A."/>
        </authorList>
    </citation>
    <scope>NUCLEOTIDE SEQUENCE [LARGE SCALE GENOMIC DNA]</scope>
    <source>
        <strain evidence="11 12">S276</strain>
    </source>
</reference>
<dbReference type="GO" id="GO:0004190">
    <property type="term" value="F:aspartic-type endopeptidase activity"/>
    <property type="evidence" value="ECO:0007669"/>
    <property type="project" value="UniProtKB-KW"/>
</dbReference>
<keyword evidence="2" id="KW-0808">Transferase</keyword>
<gene>
    <name evidence="11" type="ORF">CBR_g3423</name>
</gene>
<dbReference type="InterPro" id="IPR051320">
    <property type="entry name" value="Viral_Replic_Matur_Polypro"/>
</dbReference>
<dbReference type="InterPro" id="IPR043128">
    <property type="entry name" value="Rev_trsase/Diguanyl_cyclase"/>
</dbReference>
<dbReference type="GO" id="GO:0006508">
    <property type="term" value="P:proteolysis"/>
    <property type="evidence" value="ECO:0007669"/>
    <property type="project" value="UniProtKB-KW"/>
</dbReference>
<keyword evidence="6" id="KW-0255">Endonuclease</keyword>
<evidence type="ECO:0000256" key="6">
    <source>
        <dbReference type="ARBA" id="ARBA00022759"/>
    </source>
</evidence>
<feature type="region of interest" description="Disordered" evidence="9">
    <location>
        <begin position="1"/>
        <end position="20"/>
    </location>
</feature>
<dbReference type="Proteomes" id="UP000265515">
    <property type="component" value="Unassembled WGS sequence"/>
</dbReference>
<dbReference type="PANTHER" id="PTHR33064:SF37">
    <property type="entry name" value="RIBONUCLEASE H"/>
    <property type="match status" value="1"/>
</dbReference>
<keyword evidence="7" id="KW-0378">Hydrolase</keyword>
<dbReference type="PANTHER" id="PTHR33064">
    <property type="entry name" value="POL PROTEIN"/>
    <property type="match status" value="1"/>
</dbReference>
<dbReference type="Gramene" id="GBG60179">
    <property type="protein sequence ID" value="GBG60179"/>
    <property type="gene ID" value="CBR_g3423"/>
</dbReference>
<evidence type="ECO:0000256" key="5">
    <source>
        <dbReference type="ARBA" id="ARBA00022750"/>
    </source>
</evidence>
<dbReference type="InterPro" id="IPR041373">
    <property type="entry name" value="RT_RNaseH"/>
</dbReference>
<accession>A0A388JQS7</accession>
<keyword evidence="12" id="KW-1185">Reference proteome</keyword>
<dbReference type="Gene3D" id="3.30.70.270">
    <property type="match status" value="2"/>
</dbReference>
<evidence type="ECO:0000256" key="8">
    <source>
        <dbReference type="ARBA" id="ARBA00022918"/>
    </source>
</evidence>
<dbReference type="GO" id="GO:0004519">
    <property type="term" value="F:endonuclease activity"/>
    <property type="evidence" value="ECO:0007669"/>
    <property type="project" value="UniProtKB-KW"/>
</dbReference>
<dbReference type="InterPro" id="IPR043502">
    <property type="entry name" value="DNA/RNA_pol_sf"/>
</dbReference>
<evidence type="ECO:0000256" key="1">
    <source>
        <dbReference type="ARBA" id="ARBA00022670"/>
    </source>
</evidence>
<keyword evidence="8" id="KW-0695">RNA-directed DNA polymerase</keyword>
<evidence type="ECO:0000256" key="4">
    <source>
        <dbReference type="ARBA" id="ARBA00022722"/>
    </source>
</evidence>
<dbReference type="EMBL" id="BFEA01000009">
    <property type="protein sequence ID" value="GBG60179.1"/>
    <property type="molecule type" value="Genomic_DNA"/>
</dbReference>
<proteinExistence type="predicted"/>
<evidence type="ECO:0000313" key="11">
    <source>
        <dbReference type="EMBL" id="GBG60179.1"/>
    </source>
</evidence>
<protein>
    <recommendedName>
        <fullName evidence="10">Reverse transcriptase RNase H-like domain-containing protein</fullName>
    </recommendedName>
</protein>
<dbReference type="AlphaFoldDB" id="A0A388JQS7"/>
<dbReference type="Pfam" id="PF17917">
    <property type="entry name" value="RT_RNaseH"/>
    <property type="match status" value="1"/>
</dbReference>
<evidence type="ECO:0000256" key="9">
    <source>
        <dbReference type="SAM" id="MobiDB-lite"/>
    </source>
</evidence>
<dbReference type="SUPFAM" id="SSF56672">
    <property type="entry name" value="DNA/RNA polymerases"/>
    <property type="match status" value="1"/>
</dbReference>
<evidence type="ECO:0000256" key="3">
    <source>
        <dbReference type="ARBA" id="ARBA00022695"/>
    </source>
</evidence>
<keyword evidence="3" id="KW-0548">Nucleotidyltransferase</keyword>
<sequence>MMVKGPNARQSRASSSAGDGEVTTTVVLREMLNRIEVMKTEVDIMNVCLDLPRAKVPPENIPCFDGTKVREFLEDCNVFGMSHGWSDKQKLKALLAYVEPKMRVSVTKMTQGLTTWAEVRQKMLEEYAKYDVPTTMQNLLDVRCSKYVTLDQFLEDFERVARRVPFLDEAQKWHVLLTNFAEDERKSVVMEDICPEVTFPYIDDNPVKGPKEKDETLVNGRVRRFVWDHAQGVAKLLERLVKYNLTVSGSKSLLFQREVTILGFRCFLEGRSPNPKKVDKLMNWPMLLKTVGEVRSFLGVYSFWRIFIPGFAKIAEPLREMVRQGASLGWSDQREKVARTLQDKLRDGGVVLGVPYFDDERERSFIIEVDGGPIALGGVLVQRDENGKERPLRFESRTLNSVERGYIKFRKELLAILHCLRVFRHYIMGRRFILRTDSTAVIGAVKRHQQVDVMVTEEPTRASGGTLGRPKVDIIVVVTGGMFDDIAIASVPPVVAVGFVVVDEVVVGIAMSSEVATNSTAVVVSADFPDKEMRGLRSNRASVANLSFSASRQFIP</sequence>
<evidence type="ECO:0000256" key="7">
    <source>
        <dbReference type="ARBA" id="ARBA00022801"/>
    </source>
</evidence>
<dbReference type="GO" id="GO:0003964">
    <property type="term" value="F:RNA-directed DNA polymerase activity"/>
    <property type="evidence" value="ECO:0007669"/>
    <property type="project" value="UniProtKB-KW"/>
</dbReference>
<evidence type="ECO:0000313" key="12">
    <source>
        <dbReference type="Proteomes" id="UP000265515"/>
    </source>
</evidence>
<evidence type="ECO:0000259" key="10">
    <source>
        <dbReference type="Pfam" id="PF17917"/>
    </source>
</evidence>
<feature type="compositionally biased region" description="Polar residues" evidence="9">
    <location>
        <begin position="8"/>
        <end position="20"/>
    </location>
</feature>
<keyword evidence="1" id="KW-0645">Protease</keyword>
<feature type="domain" description="Reverse transcriptase RNase H-like" evidence="10">
    <location>
        <begin position="362"/>
        <end position="443"/>
    </location>
</feature>
<keyword evidence="5" id="KW-0064">Aspartyl protease</keyword>
<organism evidence="11 12">
    <name type="scientific">Chara braunii</name>
    <name type="common">Braun's stonewort</name>
    <dbReference type="NCBI Taxonomy" id="69332"/>
    <lineage>
        <taxon>Eukaryota</taxon>
        <taxon>Viridiplantae</taxon>
        <taxon>Streptophyta</taxon>
        <taxon>Charophyceae</taxon>
        <taxon>Charales</taxon>
        <taxon>Characeae</taxon>
        <taxon>Chara</taxon>
    </lineage>
</organism>
<keyword evidence="4" id="KW-0540">Nuclease</keyword>
<evidence type="ECO:0000256" key="2">
    <source>
        <dbReference type="ARBA" id="ARBA00022679"/>
    </source>
</evidence>